<organism evidence="4 5">
    <name type="scientific">Planctopirus hydrillae</name>
    <dbReference type="NCBI Taxonomy" id="1841610"/>
    <lineage>
        <taxon>Bacteria</taxon>
        <taxon>Pseudomonadati</taxon>
        <taxon>Planctomycetota</taxon>
        <taxon>Planctomycetia</taxon>
        <taxon>Planctomycetales</taxon>
        <taxon>Planctomycetaceae</taxon>
        <taxon>Planctopirus</taxon>
    </lineage>
</organism>
<evidence type="ECO:0000256" key="3">
    <source>
        <dbReference type="ARBA" id="ARBA00023027"/>
    </source>
</evidence>
<dbReference type="InterPro" id="IPR005255">
    <property type="entry name" value="PdxA_fam"/>
</dbReference>
<keyword evidence="2" id="KW-0560">Oxidoreductase</keyword>
<comment type="caution">
    <text evidence="4">The sequence shown here is derived from an EMBL/GenBank/DDBJ whole genome shotgun (WGS) entry which is preliminary data.</text>
</comment>
<evidence type="ECO:0000256" key="1">
    <source>
        <dbReference type="ARBA" id="ARBA00022723"/>
    </source>
</evidence>
<protein>
    <submittedName>
        <fullName evidence="4">4-hydroxythreonine-4-phosphate dehydrogenase PdxA</fullName>
    </submittedName>
</protein>
<keyword evidence="1" id="KW-0479">Metal-binding</keyword>
<dbReference type="GO" id="GO:0051287">
    <property type="term" value="F:NAD binding"/>
    <property type="evidence" value="ECO:0007669"/>
    <property type="project" value="InterPro"/>
</dbReference>
<sequence>MDQHSITSRPLIAVTMGDPAGVGPELCVRLLAEPSALEQSLPIILGDAVVLQAAAASTGQSLAAPVISLSDFARGMSVSGPTVIDCGAIELNQFTPGTVNAATGNASFQYIQRAIDAALAGRVAAITTAPISKEALHLAGHHFPGHTEIFASKTQSNRWCMMQYSEEVVCTFVTVHCGYSEVPQLLTTQRILEVIELTHEALVKIRDRVPKILVCGLNPHAGEHGLFGQREEERVIAPAVELAKQQGILVEGPLPPDTAFVPSRRRTSDAVVCMYHDQGHIPVKALAFDSAVNTTLGLPIVRTSVDHGTALDIAWKGLANPGSLYSAIRLANRLATKSLKM</sequence>
<dbReference type="Gene3D" id="3.40.718.10">
    <property type="entry name" value="Isopropylmalate Dehydrogenase"/>
    <property type="match status" value="1"/>
</dbReference>
<accession>A0A1C3E602</accession>
<proteinExistence type="predicted"/>
<dbReference type="SUPFAM" id="SSF53659">
    <property type="entry name" value="Isocitrate/Isopropylmalate dehydrogenase-like"/>
    <property type="match status" value="1"/>
</dbReference>
<dbReference type="OrthoDB" id="9801783at2"/>
<dbReference type="STRING" id="1841610.A6X21_13350"/>
<evidence type="ECO:0000313" key="4">
    <source>
        <dbReference type="EMBL" id="ODA28660.1"/>
    </source>
</evidence>
<dbReference type="AlphaFoldDB" id="A0A1C3E602"/>
<dbReference type="Pfam" id="PF04166">
    <property type="entry name" value="PdxA"/>
    <property type="match status" value="1"/>
</dbReference>
<dbReference type="PANTHER" id="PTHR30004:SF6">
    <property type="entry name" value="D-THREONATE 4-PHOSPHATE DEHYDROGENASE"/>
    <property type="match status" value="1"/>
</dbReference>
<name>A0A1C3E602_9PLAN</name>
<gene>
    <name evidence="4" type="ORF">A6X21_13350</name>
</gene>
<dbReference type="NCBIfam" id="TIGR00557">
    <property type="entry name" value="pdxA"/>
    <property type="match status" value="1"/>
</dbReference>
<dbReference type="GO" id="GO:0016491">
    <property type="term" value="F:oxidoreductase activity"/>
    <property type="evidence" value="ECO:0007669"/>
    <property type="project" value="UniProtKB-KW"/>
</dbReference>
<keyword evidence="3" id="KW-0520">NAD</keyword>
<evidence type="ECO:0000256" key="2">
    <source>
        <dbReference type="ARBA" id="ARBA00023002"/>
    </source>
</evidence>
<dbReference type="PANTHER" id="PTHR30004">
    <property type="entry name" value="4-HYDROXYTHREONINE-4-PHOSPHATE DEHYDROGENASE"/>
    <property type="match status" value="1"/>
</dbReference>
<dbReference type="EMBL" id="LYDR01000152">
    <property type="protein sequence ID" value="ODA28660.1"/>
    <property type="molecule type" value="Genomic_DNA"/>
</dbReference>
<evidence type="ECO:0000313" key="5">
    <source>
        <dbReference type="Proteomes" id="UP000094828"/>
    </source>
</evidence>
<dbReference type="GO" id="GO:0046872">
    <property type="term" value="F:metal ion binding"/>
    <property type="evidence" value="ECO:0007669"/>
    <property type="project" value="UniProtKB-KW"/>
</dbReference>
<keyword evidence="5" id="KW-1185">Reference proteome</keyword>
<reference evidence="4 5" key="1">
    <citation type="submission" date="2016-05" db="EMBL/GenBank/DDBJ databases">
        <title>Genomic and physiological characterization of Planctopirus sp. isolated from fresh water lake.</title>
        <authorList>
            <person name="Subhash Y."/>
            <person name="Ramana C."/>
        </authorList>
    </citation>
    <scope>NUCLEOTIDE SEQUENCE [LARGE SCALE GENOMIC DNA]</scope>
    <source>
        <strain evidence="4 5">JC280</strain>
    </source>
</reference>
<dbReference type="RefSeq" id="WP_068852159.1">
    <property type="nucleotide sequence ID" value="NZ_LYDR01000152.1"/>
</dbReference>
<dbReference type="Proteomes" id="UP000094828">
    <property type="component" value="Unassembled WGS sequence"/>
</dbReference>